<comment type="subcellular location">
    <subcellularLocation>
        <location evidence="1">Cell membrane</location>
        <topology evidence="1">Multi-pass membrane protein</topology>
    </subcellularLocation>
</comment>
<keyword evidence="7" id="KW-0675">Receptor</keyword>
<feature type="transmembrane region" description="Helical" evidence="9">
    <location>
        <begin position="289"/>
        <end position="307"/>
    </location>
</feature>
<keyword evidence="6 9" id="KW-0472">Membrane</keyword>
<evidence type="ECO:0000259" key="11">
    <source>
        <dbReference type="Pfam" id="PF00060"/>
    </source>
</evidence>
<dbReference type="Pfam" id="PF00060">
    <property type="entry name" value="Lig_chan"/>
    <property type="match status" value="1"/>
</dbReference>
<evidence type="ECO:0000256" key="2">
    <source>
        <dbReference type="ARBA" id="ARBA00008685"/>
    </source>
</evidence>
<dbReference type="EMBL" id="JARPUR010000004">
    <property type="protein sequence ID" value="KAK4876745.1"/>
    <property type="molecule type" value="Genomic_DNA"/>
</dbReference>
<protein>
    <recommendedName>
        <fullName evidence="11">Ionotropic glutamate receptor C-terminal domain-containing protein</fullName>
    </recommendedName>
</protein>
<dbReference type="SUPFAM" id="SSF53850">
    <property type="entry name" value="Periplasmic binding protein-like II"/>
    <property type="match status" value="1"/>
</dbReference>
<evidence type="ECO:0000313" key="12">
    <source>
        <dbReference type="EMBL" id="KAK4876745.1"/>
    </source>
</evidence>
<dbReference type="Proteomes" id="UP001353858">
    <property type="component" value="Unassembled WGS sequence"/>
</dbReference>
<keyword evidence="13" id="KW-1185">Reference proteome</keyword>
<evidence type="ECO:0000256" key="7">
    <source>
        <dbReference type="ARBA" id="ARBA00023170"/>
    </source>
</evidence>
<dbReference type="PANTHER" id="PTHR42643">
    <property type="entry name" value="IONOTROPIC RECEPTOR 20A-RELATED"/>
    <property type="match status" value="1"/>
</dbReference>
<dbReference type="Gene3D" id="1.10.287.70">
    <property type="match status" value="1"/>
</dbReference>
<keyword evidence="5 9" id="KW-1133">Transmembrane helix</keyword>
<feature type="transmembrane region" description="Helical" evidence="9">
    <location>
        <begin position="345"/>
        <end position="363"/>
    </location>
</feature>
<evidence type="ECO:0000256" key="10">
    <source>
        <dbReference type="SAM" id="SignalP"/>
    </source>
</evidence>
<feature type="domain" description="Ionotropic glutamate receptor C-terminal" evidence="11">
    <location>
        <begin position="287"/>
        <end position="432"/>
    </location>
</feature>
<evidence type="ECO:0000313" key="13">
    <source>
        <dbReference type="Proteomes" id="UP001353858"/>
    </source>
</evidence>
<feature type="signal peptide" evidence="10">
    <location>
        <begin position="1"/>
        <end position="16"/>
    </location>
</feature>
<evidence type="ECO:0000256" key="5">
    <source>
        <dbReference type="ARBA" id="ARBA00022989"/>
    </source>
</evidence>
<keyword evidence="3" id="KW-1003">Cell membrane</keyword>
<organism evidence="12 13">
    <name type="scientific">Aquatica leii</name>
    <dbReference type="NCBI Taxonomy" id="1421715"/>
    <lineage>
        <taxon>Eukaryota</taxon>
        <taxon>Metazoa</taxon>
        <taxon>Ecdysozoa</taxon>
        <taxon>Arthropoda</taxon>
        <taxon>Hexapoda</taxon>
        <taxon>Insecta</taxon>
        <taxon>Pterygota</taxon>
        <taxon>Neoptera</taxon>
        <taxon>Endopterygota</taxon>
        <taxon>Coleoptera</taxon>
        <taxon>Polyphaga</taxon>
        <taxon>Elateriformia</taxon>
        <taxon>Elateroidea</taxon>
        <taxon>Lampyridae</taxon>
        <taxon>Luciolinae</taxon>
        <taxon>Aquatica</taxon>
    </lineage>
</organism>
<dbReference type="GO" id="GO:0005886">
    <property type="term" value="C:plasma membrane"/>
    <property type="evidence" value="ECO:0007669"/>
    <property type="project" value="UniProtKB-SubCell"/>
</dbReference>
<dbReference type="AlphaFoldDB" id="A0AAN7NZC0"/>
<accession>A0AAN7NZC0</accession>
<gene>
    <name evidence="12" type="ORF">RN001_009251</name>
</gene>
<keyword evidence="4 9" id="KW-0812">Transmembrane</keyword>
<comment type="similarity">
    <text evidence="2">Belongs to the glutamate-gated ion channel (TC 1.A.10.1) family.</text>
</comment>
<keyword evidence="8" id="KW-0325">Glycoprotein</keyword>
<keyword evidence="10" id="KW-0732">Signal</keyword>
<evidence type="ECO:0000256" key="3">
    <source>
        <dbReference type="ARBA" id="ARBA00022475"/>
    </source>
</evidence>
<comment type="caution">
    <text evidence="12">The sequence shown here is derived from an EMBL/GenBank/DDBJ whole genome shotgun (WGS) entry which is preliminary data.</text>
</comment>
<dbReference type="GO" id="GO:0015276">
    <property type="term" value="F:ligand-gated monoatomic ion channel activity"/>
    <property type="evidence" value="ECO:0007669"/>
    <property type="project" value="InterPro"/>
</dbReference>
<dbReference type="PANTHER" id="PTHR42643:SF24">
    <property type="entry name" value="IONOTROPIC RECEPTOR 60A"/>
    <property type="match status" value="1"/>
</dbReference>
<evidence type="ECO:0000256" key="4">
    <source>
        <dbReference type="ARBA" id="ARBA00022692"/>
    </source>
</evidence>
<evidence type="ECO:0000256" key="1">
    <source>
        <dbReference type="ARBA" id="ARBA00004651"/>
    </source>
</evidence>
<evidence type="ECO:0000256" key="6">
    <source>
        <dbReference type="ARBA" id="ARBA00023136"/>
    </source>
</evidence>
<proteinExistence type="inferred from homology"/>
<dbReference type="InterPro" id="IPR001320">
    <property type="entry name" value="Iontro_rcpt_C"/>
</dbReference>
<dbReference type="GO" id="GO:0050906">
    <property type="term" value="P:detection of stimulus involved in sensory perception"/>
    <property type="evidence" value="ECO:0007669"/>
    <property type="project" value="UniProtKB-ARBA"/>
</dbReference>
<evidence type="ECO:0000256" key="8">
    <source>
        <dbReference type="ARBA" id="ARBA00023180"/>
    </source>
</evidence>
<name>A0AAN7NZC0_9COLE</name>
<reference evidence="13" key="1">
    <citation type="submission" date="2023-01" db="EMBL/GenBank/DDBJ databases">
        <title>Key to firefly adult light organ development and bioluminescence: homeobox transcription factors regulate luciferase expression and transportation to peroxisome.</title>
        <authorList>
            <person name="Fu X."/>
        </authorList>
    </citation>
    <scope>NUCLEOTIDE SEQUENCE [LARGE SCALE GENOMIC DNA]</scope>
</reference>
<sequence length="613" mass="70105">MYAVIFILLLFNNVNATCSWSLNTTRVNNEKCIQKLIQEIFPKDSLLYYVIGANISSVFVSDNPYIILQMDKNLYGPVKNVKNVIIYSDYSTHEEFFFQLKYILYWYKTISLRNKVLLITSQTDVKELFIHFWKNDILNVVIMIHGNNSTPRVYTPNAFDGLNNCATEANAIISQKCKGEKIVLPLLQKLNGCEFVFVQRNPVQPTEYILSYLFELFCQRLNITIKYRNLKPSDKVVLETKEFALSSHKLNSQHDKTVTFMYDNFYFLTPKPDLVPKMKLLLILFKTEVWVMVFFGLITTTLVWWLIDCYERKEFRLVLLKNAAFETFSATINGSVNTVPLKTSLRLILVMYLIYCIHIQSAYTSKLIDVLTIPQEEKGIKTLEELADSELDIYAPTGFARIYFSHTENDKLYSKISKKVKELRFQEFDGVLSAITEAKNCAALLIDTDIKRVSAVMNVSATFINAELMMGKVEVVMMMSKSQNLIEKLNALIKTLIESGILRKVIDDIKDSYFGKQTVDSAAEPVELTIDHVIPIFTLLDNNSTTTGSDDGDFNLDVEVEEAAPRESNLVETREVTLLPQTPNMTTDRTNHALYLVCHDTPPTTILNAAQAL</sequence>
<feature type="chain" id="PRO_5042987140" description="Ionotropic glutamate receptor C-terminal domain-containing protein" evidence="10">
    <location>
        <begin position="17"/>
        <end position="613"/>
    </location>
</feature>
<evidence type="ECO:0000256" key="9">
    <source>
        <dbReference type="SAM" id="Phobius"/>
    </source>
</evidence>
<dbReference type="InterPro" id="IPR052192">
    <property type="entry name" value="Insect_Ionotropic_Sensory_Rcpt"/>
</dbReference>